<dbReference type="InterPro" id="IPR001810">
    <property type="entry name" value="F-box_dom"/>
</dbReference>
<dbReference type="OrthoDB" id="3219396at2759"/>
<sequence>MSQNMRSMKTSLETTDDGNEDNKQRQIYAKNSMDRFGDDLCELLLSYLSFEDRFRCECVSKQFQRTIFEKKVFDNTSGQLMAKNLLTFEFTFKGNDINSQLLCRFVADNQSLRCLTTLDSLQSFRRLKRLDLTLGSNECCVLGRKRQFFDISIPGLRITHFLLNLSQMDCNLLNNCHEFWPRLQYLSIRCLHFVTECLHHISRLPALQMLVIHCNQDIDLSDNDLNAVLSSSPKLKTIEIRVNNEKKFYSK</sequence>
<name>A0A7R9KGK3_9ACAR</name>
<dbReference type="SUPFAM" id="SSF81383">
    <property type="entry name" value="F-box domain"/>
    <property type="match status" value="1"/>
</dbReference>
<dbReference type="InterPro" id="IPR032675">
    <property type="entry name" value="LRR_dom_sf"/>
</dbReference>
<feature type="compositionally biased region" description="Polar residues" evidence="1">
    <location>
        <begin position="1"/>
        <end position="13"/>
    </location>
</feature>
<dbReference type="AlphaFoldDB" id="A0A7R9KGK3"/>
<gene>
    <name evidence="3" type="ORF">OSB1V03_LOCUS3035</name>
</gene>
<feature type="region of interest" description="Disordered" evidence="1">
    <location>
        <begin position="1"/>
        <end position="23"/>
    </location>
</feature>
<evidence type="ECO:0000256" key="1">
    <source>
        <dbReference type="SAM" id="MobiDB-lite"/>
    </source>
</evidence>
<evidence type="ECO:0000313" key="3">
    <source>
        <dbReference type="EMBL" id="CAD7622572.1"/>
    </source>
</evidence>
<keyword evidence="4" id="KW-1185">Reference proteome</keyword>
<proteinExistence type="predicted"/>
<dbReference type="Pfam" id="PF00646">
    <property type="entry name" value="F-box"/>
    <property type="match status" value="1"/>
</dbReference>
<dbReference type="Gene3D" id="3.80.10.10">
    <property type="entry name" value="Ribonuclease Inhibitor"/>
    <property type="match status" value="1"/>
</dbReference>
<dbReference type="EMBL" id="OC855744">
    <property type="protein sequence ID" value="CAD7622572.1"/>
    <property type="molecule type" value="Genomic_DNA"/>
</dbReference>
<evidence type="ECO:0000259" key="2">
    <source>
        <dbReference type="Pfam" id="PF00646"/>
    </source>
</evidence>
<dbReference type="SUPFAM" id="SSF52047">
    <property type="entry name" value="RNI-like"/>
    <property type="match status" value="1"/>
</dbReference>
<accession>A0A7R9KGK3</accession>
<evidence type="ECO:0000313" key="4">
    <source>
        <dbReference type="Proteomes" id="UP000759131"/>
    </source>
</evidence>
<organism evidence="3">
    <name type="scientific">Medioppia subpectinata</name>
    <dbReference type="NCBI Taxonomy" id="1979941"/>
    <lineage>
        <taxon>Eukaryota</taxon>
        <taxon>Metazoa</taxon>
        <taxon>Ecdysozoa</taxon>
        <taxon>Arthropoda</taxon>
        <taxon>Chelicerata</taxon>
        <taxon>Arachnida</taxon>
        <taxon>Acari</taxon>
        <taxon>Acariformes</taxon>
        <taxon>Sarcoptiformes</taxon>
        <taxon>Oribatida</taxon>
        <taxon>Brachypylina</taxon>
        <taxon>Oppioidea</taxon>
        <taxon>Oppiidae</taxon>
        <taxon>Medioppia</taxon>
    </lineage>
</organism>
<feature type="domain" description="F-box" evidence="2">
    <location>
        <begin position="38"/>
        <end position="68"/>
    </location>
</feature>
<dbReference type="InterPro" id="IPR036047">
    <property type="entry name" value="F-box-like_dom_sf"/>
</dbReference>
<protein>
    <recommendedName>
        <fullName evidence="2">F-box domain-containing protein</fullName>
    </recommendedName>
</protein>
<reference evidence="3" key="1">
    <citation type="submission" date="2020-11" db="EMBL/GenBank/DDBJ databases">
        <authorList>
            <person name="Tran Van P."/>
        </authorList>
    </citation>
    <scope>NUCLEOTIDE SEQUENCE</scope>
</reference>
<dbReference type="Proteomes" id="UP000759131">
    <property type="component" value="Unassembled WGS sequence"/>
</dbReference>
<dbReference type="EMBL" id="CAJPIZ010001169">
    <property type="protein sequence ID" value="CAG2103002.1"/>
    <property type="molecule type" value="Genomic_DNA"/>
</dbReference>